<evidence type="ECO:0000313" key="4">
    <source>
        <dbReference type="Proteomes" id="UP000318288"/>
    </source>
</evidence>
<dbReference type="SUPFAM" id="SSF88697">
    <property type="entry name" value="PUA domain-like"/>
    <property type="match status" value="1"/>
</dbReference>
<dbReference type="InterPro" id="IPR015947">
    <property type="entry name" value="PUA-like_sf"/>
</dbReference>
<feature type="domain" description="EVE" evidence="2">
    <location>
        <begin position="3"/>
        <end position="152"/>
    </location>
</feature>
<sequence length="155" mass="17801">MTKYWLMKTEPTTFSIDDLETSEEQTTSWEGVRNYQARNTLRDEIQVGDRVLFYHSACKEPAVVGTATVVRSGYPDIHAFDRRHKYFDPKSDPAKPTWYMVDIQLEQKLDTPVTLKAMRGQAKLEGMVLLQKGSRLSVQPVKKKEFDTVLKMAAV</sequence>
<evidence type="ECO:0000256" key="1">
    <source>
        <dbReference type="ARBA" id="ARBA00022553"/>
    </source>
</evidence>
<dbReference type="InterPro" id="IPR052181">
    <property type="entry name" value="5hmC_binding"/>
</dbReference>
<gene>
    <name evidence="3" type="ORF">Poly51_18440</name>
</gene>
<accession>A0A5C6FHF5</accession>
<evidence type="ECO:0000259" key="2">
    <source>
        <dbReference type="Pfam" id="PF01878"/>
    </source>
</evidence>
<dbReference type="InterPro" id="IPR002740">
    <property type="entry name" value="EVE_domain"/>
</dbReference>
<dbReference type="Proteomes" id="UP000318288">
    <property type="component" value="Unassembled WGS sequence"/>
</dbReference>
<name>A0A5C6FHF5_9BACT</name>
<dbReference type="PANTHER" id="PTHR14087:SF7">
    <property type="entry name" value="THYMOCYTE NUCLEAR PROTEIN 1"/>
    <property type="match status" value="1"/>
</dbReference>
<dbReference type="InterPro" id="IPR047197">
    <property type="entry name" value="THYN1-like_EVE"/>
</dbReference>
<keyword evidence="4" id="KW-1185">Reference proteome</keyword>
<dbReference type="Pfam" id="PF01878">
    <property type="entry name" value="EVE"/>
    <property type="match status" value="1"/>
</dbReference>
<evidence type="ECO:0000313" key="3">
    <source>
        <dbReference type="EMBL" id="TWU59059.1"/>
    </source>
</evidence>
<dbReference type="Gene3D" id="3.10.590.10">
    <property type="entry name" value="ph1033 like domains"/>
    <property type="match status" value="1"/>
</dbReference>
<reference evidence="3 4" key="1">
    <citation type="submission" date="2019-02" db="EMBL/GenBank/DDBJ databases">
        <title>Deep-cultivation of Planctomycetes and their phenomic and genomic characterization uncovers novel biology.</title>
        <authorList>
            <person name="Wiegand S."/>
            <person name="Jogler M."/>
            <person name="Boedeker C."/>
            <person name="Pinto D."/>
            <person name="Vollmers J."/>
            <person name="Rivas-Marin E."/>
            <person name="Kohn T."/>
            <person name="Peeters S.H."/>
            <person name="Heuer A."/>
            <person name="Rast P."/>
            <person name="Oberbeckmann S."/>
            <person name="Bunk B."/>
            <person name="Jeske O."/>
            <person name="Meyerdierks A."/>
            <person name="Storesund J.E."/>
            <person name="Kallscheuer N."/>
            <person name="Luecker S."/>
            <person name="Lage O.M."/>
            <person name="Pohl T."/>
            <person name="Merkel B.J."/>
            <person name="Hornburger P."/>
            <person name="Mueller R.-W."/>
            <person name="Bruemmer F."/>
            <person name="Labrenz M."/>
            <person name="Spormann A.M."/>
            <person name="Op Den Camp H."/>
            <person name="Overmann J."/>
            <person name="Amann R."/>
            <person name="Jetten M.S.M."/>
            <person name="Mascher T."/>
            <person name="Medema M.H."/>
            <person name="Devos D.P."/>
            <person name="Kaster A.-K."/>
            <person name="Ovreas L."/>
            <person name="Rohde M."/>
            <person name="Galperin M.Y."/>
            <person name="Jogler C."/>
        </authorList>
    </citation>
    <scope>NUCLEOTIDE SEQUENCE [LARGE SCALE GENOMIC DNA]</scope>
    <source>
        <strain evidence="3 4">Poly51</strain>
    </source>
</reference>
<dbReference type="CDD" id="cd21133">
    <property type="entry name" value="EVE"/>
    <property type="match status" value="1"/>
</dbReference>
<dbReference type="EMBL" id="SJPW01000002">
    <property type="protein sequence ID" value="TWU59059.1"/>
    <property type="molecule type" value="Genomic_DNA"/>
</dbReference>
<dbReference type="FunFam" id="3.10.590.10:FF:000003">
    <property type="entry name" value="Thymocyte nuclear protein 1"/>
    <property type="match status" value="1"/>
</dbReference>
<organism evidence="3 4">
    <name type="scientific">Rubripirellula tenax</name>
    <dbReference type="NCBI Taxonomy" id="2528015"/>
    <lineage>
        <taxon>Bacteria</taxon>
        <taxon>Pseudomonadati</taxon>
        <taxon>Planctomycetota</taxon>
        <taxon>Planctomycetia</taxon>
        <taxon>Pirellulales</taxon>
        <taxon>Pirellulaceae</taxon>
        <taxon>Rubripirellula</taxon>
    </lineage>
</organism>
<protein>
    <submittedName>
        <fullName evidence="3">EVE domain protein</fullName>
    </submittedName>
</protein>
<dbReference type="PANTHER" id="PTHR14087">
    <property type="entry name" value="THYMOCYTE NUCLEAR PROTEIN 1"/>
    <property type="match status" value="1"/>
</dbReference>
<keyword evidence="1" id="KW-0597">Phosphoprotein</keyword>
<proteinExistence type="predicted"/>
<comment type="caution">
    <text evidence="3">The sequence shown here is derived from an EMBL/GenBank/DDBJ whole genome shotgun (WGS) entry which is preliminary data.</text>
</comment>
<dbReference type="AlphaFoldDB" id="A0A5C6FHF5"/>